<feature type="transmembrane region" description="Helical" evidence="5">
    <location>
        <begin position="195"/>
        <end position="220"/>
    </location>
</feature>
<feature type="transmembrane region" description="Helical" evidence="5">
    <location>
        <begin position="35"/>
        <end position="52"/>
    </location>
</feature>
<dbReference type="Pfam" id="PF07298">
    <property type="entry name" value="NnrU"/>
    <property type="match status" value="1"/>
</dbReference>
<keyword evidence="4 5" id="KW-0472">Membrane</keyword>
<accession>A0A936YUM4</accession>
<feature type="transmembrane region" description="Helical" evidence="5">
    <location>
        <begin position="72"/>
        <end position="92"/>
    </location>
</feature>
<feature type="domain" description="NnrU" evidence="6">
    <location>
        <begin position="4"/>
        <end position="222"/>
    </location>
</feature>
<comment type="caution">
    <text evidence="7">The sequence shown here is derived from an EMBL/GenBank/DDBJ whole genome shotgun (WGS) entry which is preliminary data.</text>
</comment>
<evidence type="ECO:0000256" key="3">
    <source>
        <dbReference type="ARBA" id="ARBA00022989"/>
    </source>
</evidence>
<keyword evidence="2 5" id="KW-0812">Transmembrane</keyword>
<gene>
    <name evidence="7" type="ORF">JJB09_16160</name>
</gene>
<evidence type="ECO:0000313" key="7">
    <source>
        <dbReference type="EMBL" id="MBL0373561.1"/>
    </source>
</evidence>
<evidence type="ECO:0000256" key="5">
    <source>
        <dbReference type="SAM" id="Phobius"/>
    </source>
</evidence>
<keyword evidence="8" id="KW-1185">Reference proteome</keyword>
<organism evidence="7 8">
    <name type="scientific">Rhizobium setariae</name>
    <dbReference type="NCBI Taxonomy" id="2801340"/>
    <lineage>
        <taxon>Bacteria</taxon>
        <taxon>Pseudomonadati</taxon>
        <taxon>Pseudomonadota</taxon>
        <taxon>Alphaproteobacteria</taxon>
        <taxon>Hyphomicrobiales</taxon>
        <taxon>Rhizobiaceae</taxon>
        <taxon>Rhizobium/Agrobacterium group</taxon>
        <taxon>Rhizobium</taxon>
    </lineage>
</organism>
<proteinExistence type="predicted"/>
<evidence type="ECO:0000256" key="1">
    <source>
        <dbReference type="ARBA" id="ARBA00004141"/>
    </source>
</evidence>
<name>A0A936YUM4_9HYPH</name>
<evidence type="ECO:0000256" key="4">
    <source>
        <dbReference type="ARBA" id="ARBA00023136"/>
    </source>
</evidence>
<dbReference type="Proteomes" id="UP000633219">
    <property type="component" value="Unassembled WGS sequence"/>
</dbReference>
<keyword evidence="3 5" id="KW-1133">Transmembrane helix</keyword>
<comment type="subcellular location">
    <subcellularLocation>
        <location evidence="1">Membrane</location>
        <topology evidence="1">Multi-pass membrane protein</topology>
    </subcellularLocation>
</comment>
<reference evidence="7" key="1">
    <citation type="submission" date="2021-01" db="EMBL/GenBank/DDBJ databases">
        <title>Rhizobium sp. strain KVB221 16S ribosomal RNA gene Genome sequencing and assembly.</title>
        <authorList>
            <person name="Kang M."/>
        </authorList>
    </citation>
    <scope>NUCLEOTIDE SEQUENCE</scope>
    <source>
        <strain evidence="7">KVB221</strain>
    </source>
</reference>
<evidence type="ECO:0000313" key="8">
    <source>
        <dbReference type="Proteomes" id="UP000633219"/>
    </source>
</evidence>
<sequence length="228" mass="25420">MSGLLLAFLIFVALHSIPAIPRLRNGLIRLLGRGPYLAAYSLVSLAAIGWLFHEAMNTDYIELWQPSAWQSWITFVFAPLGLFFVLTGLFSVNPFSVTLRRDGEEIGAIVRITRHPVLWGFFFWSLGHVFPNGDLRSLILFGGFALFSLAGIVLQERRSRKRLRSRWAVAIDGTSIVPFAKVFGNPRSLRWDVPIVVGLLTTLTVVIWLLVGAHLAFFGVDPLMASAI</sequence>
<protein>
    <submittedName>
        <fullName evidence="7">NnrU family protein</fullName>
    </submittedName>
</protein>
<dbReference type="AlphaFoldDB" id="A0A936YUM4"/>
<evidence type="ECO:0000259" key="6">
    <source>
        <dbReference type="Pfam" id="PF07298"/>
    </source>
</evidence>
<dbReference type="EMBL" id="JAEQNC010000008">
    <property type="protein sequence ID" value="MBL0373561.1"/>
    <property type="molecule type" value="Genomic_DNA"/>
</dbReference>
<dbReference type="InterPro" id="IPR009915">
    <property type="entry name" value="NnrU_dom"/>
</dbReference>
<evidence type="ECO:0000256" key="2">
    <source>
        <dbReference type="ARBA" id="ARBA00022692"/>
    </source>
</evidence>
<dbReference type="GO" id="GO:0016020">
    <property type="term" value="C:membrane"/>
    <property type="evidence" value="ECO:0007669"/>
    <property type="project" value="UniProtKB-SubCell"/>
</dbReference>
<feature type="transmembrane region" description="Helical" evidence="5">
    <location>
        <begin position="135"/>
        <end position="154"/>
    </location>
</feature>
<dbReference type="RefSeq" id="WP_201660198.1">
    <property type="nucleotide sequence ID" value="NZ_JAEQNC010000008.1"/>
</dbReference>